<evidence type="ECO:0000256" key="5">
    <source>
        <dbReference type="ARBA" id="ARBA00023277"/>
    </source>
</evidence>
<protein>
    <recommendedName>
        <fullName evidence="6 7">D,D-heptose 1,7-bisphosphate phosphatase</fullName>
        <ecNumber evidence="7">3.1.3.-</ecNumber>
    </recommendedName>
</protein>
<evidence type="ECO:0000256" key="2">
    <source>
        <dbReference type="ARBA" id="ARBA00022490"/>
    </source>
</evidence>
<dbReference type="Pfam" id="PF13242">
    <property type="entry name" value="Hydrolase_like"/>
    <property type="match status" value="1"/>
</dbReference>
<dbReference type="RefSeq" id="WP_132121180.1">
    <property type="nucleotide sequence ID" value="NZ_SMJU01000016.1"/>
</dbReference>
<keyword evidence="12" id="KW-1185">Reference proteome</keyword>
<keyword evidence="4 7" id="KW-0378">Hydrolase</keyword>
<comment type="similarity">
    <text evidence="7">Belongs to the gmhB family.</text>
</comment>
<evidence type="ECO:0000256" key="3">
    <source>
        <dbReference type="ARBA" id="ARBA00022723"/>
    </source>
</evidence>
<dbReference type="Gene3D" id="3.40.50.1000">
    <property type="entry name" value="HAD superfamily/HAD-like"/>
    <property type="match status" value="1"/>
</dbReference>
<evidence type="ECO:0000313" key="12">
    <source>
        <dbReference type="Proteomes" id="UP000295706"/>
    </source>
</evidence>
<evidence type="ECO:0000256" key="6">
    <source>
        <dbReference type="ARBA" id="ARBA00031828"/>
    </source>
</evidence>
<dbReference type="EC" id="3.1.3.-" evidence="7"/>
<dbReference type="InterPro" id="IPR006543">
    <property type="entry name" value="Histidinol-phos"/>
</dbReference>
<dbReference type="PANTHER" id="PTHR42891">
    <property type="entry name" value="D-GLYCERO-BETA-D-MANNO-HEPTOSE-1,7-BISPHOSPHATE 7-PHOSPHATASE"/>
    <property type="match status" value="1"/>
</dbReference>
<accession>A0A4R4K0K1</accession>
<comment type="subcellular location">
    <subcellularLocation>
        <location evidence="1 7">Cytoplasm</location>
    </subcellularLocation>
</comment>
<name>A0A4R4K0K1_9BACT</name>
<dbReference type="InterPro" id="IPR036412">
    <property type="entry name" value="HAD-like_sf"/>
</dbReference>
<comment type="cofactor">
    <cofactor evidence="10">
        <name>Mg(2+)</name>
        <dbReference type="ChEBI" id="CHEBI:18420"/>
    </cofactor>
</comment>
<dbReference type="InterPro" id="IPR006549">
    <property type="entry name" value="HAD-SF_hydro_IIIA"/>
</dbReference>
<dbReference type="NCBIfam" id="TIGR01656">
    <property type="entry name" value="Histidinol-ppas"/>
    <property type="match status" value="1"/>
</dbReference>
<evidence type="ECO:0000256" key="8">
    <source>
        <dbReference type="PIRSR" id="PIRSR004682-1"/>
    </source>
</evidence>
<dbReference type="OrthoDB" id="9813880at2"/>
<reference evidence="11 12" key="1">
    <citation type="submission" date="2019-02" db="EMBL/GenBank/DDBJ databases">
        <title>Arundinibacter roseus gen. nov., sp. nov., a new member of the family Cytophagaceae.</title>
        <authorList>
            <person name="Szuroczki S."/>
            <person name="Khayer B."/>
            <person name="Sproer C."/>
            <person name="Toumi M."/>
            <person name="Szabo A."/>
            <person name="Felfoldi T."/>
            <person name="Schumann P."/>
            <person name="Toth E."/>
        </authorList>
    </citation>
    <scope>NUCLEOTIDE SEQUENCE [LARGE SCALE GENOMIC DNA]</scope>
    <source>
        <strain evidence="11 12">DMA-k-7a</strain>
    </source>
</reference>
<sequence length="178" mass="19847">MKNKCVFLDRDGVLNADEQYYTYRLEDVILLDGVPEALRLLKEAGYLLIVITNQAGIAKGDYEAADVRAVHQLMQELCGVTLDDLYFSPHHPDYSSQSLRRKPDSLMIEKAMAKHRIDPAQSWMIGDRMSDVEAGKKAGVRTVLIRKSEDVSSEPDFQAADLLTAAKLITSSVETDSV</sequence>
<dbReference type="GO" id="GO:0005975">
    <property type="term" value="P:carbohydrate metabolic process"/>
    <property type="evidence" value="ECO:0007669"/>
    <property type="project" value="InterPro"/>
</dbReference>
<feature type="binding site" evidence="10">
    <location>
        <position position="9"/>
    </location>
    <ligand>
        <name>Mg(2+)</name>
        <dbReference type="ChEBI" id="CHEBI:18420"/>
    </ligand>
</feature>
<feature type="active site" description="Nucleophile" evidence="8">
    <location>
        <position position="9"/>
    </location>
</feature>
<dbReference type="InterPro" id="IPR023214">
    <property type="entry name" value="HAD_sf"/>
</dbReference>
<dbReference type="CDD" id="cd07503">
    <property type="entry name" value="HAD_HisB-N"/>
    <property type="match status" value="1"/>
</dbReference>
<keyword evidence="5 7" id="KW-0119">Carbohydrate metabolism</keyword>
<dbReference type="NCBIfam" id="TIGR01662">
    <property type="entry name" value="HAD-SF-IIIA"/>
    <property type="match status" value="1"/>
</dbReference>
<evidence type="ECO:0000256" key="10">
    <source>
        <dbReference type="PIRSR" id="PIRSR004682-4"/>
    </source>
</evidence>
<dbReference type="InterPro" id="IPR004446">
    <property type="entry name" value="Heptose_bisP_phosphatase"/>
</dbReference>
<evidence type="ECO:0000256" key="1">
    <source>
        <dbReference type="ARBA" id="ARBA00004496"/>
    </source>
</evidence>
<feature type="binding site" evidence="10">
    <location>
        <position position="11"/>
    </location>
    <ligand>
        <name>Mg(2+)</name>
        <dbReference type="ChEBI" id="CHEBI:18420"/>
    </ligand>
</feature>
<evidence type="ECO:0000256" key="4">
    <source>
        <dbReference type="ARBA" id="ARBA00022801"/>
    </source>
</evidence>
<dbReference type="EMBL" id="SMJU01000016">
    <property type="protein sequence ID" value="TDB60797.1"/>
    <property type="molecule type" value="Genomic_DNA"/>
</dbReference>
<evidence type="ECO:0000313" key="11">
    <source>
        <dbReference type="EMBL" id="TDB60797.1"/>
    </source>
</evidence>
<feature type="binding site" evidence="10">
    <location>
        <position position="90"/>
    </location>
    <ligand>
        <name>Zn(2+)</name>
        <dbReference type="ChEBI" id="CHEBI:29105"/>
    </ligand>
</feature>
<keyword evidence="3 10" id="KW-0479">Metal-binding</keyword>
<keyword evidence="2 7" id="KW-0963">Cytoplasm</keyword>
<organism evidence="11 12">
    <name type="scientific">Arundinibacter roseus</name>
    <dbReference type="NCBI Taxonomy" id="2070510"/>
    <lineage>
        <taxon>Bacteria</taxon>
        <taxon>Pseudomonadati</taxon>
        <taxon>Bacteroidota</taxon>
        <taxon>Cytophagia</taxon>
        <taxon>Cytophagales</taxon>
        <taxon>Spirosomataceae</taxon>
        <taxon>Arundinibacter</taxon>
    </lineage>
</organism>
<dbReference type="SUPFAM" id="SSF56784">
    <property type="entry name" value="HAD-like"/>
    <property type="match status" value="1"/>
</dbReference>
<dbReference type="GO" id="GO:0016791">
    <property type="term" value="F:phosphatase activity"/>
    <property type="evidence" value="ECO:0007669"/>
    <property type="project" value="InterPro"/>
</dbReference>
<dbReference type="PANTHER" id="PTHR42891:SF1">
    <property type="entry name" value="D-GLYCERO-BETA-D-MANNO-HEPTOSE-1,7-BISPHOSPHATE 7-PHOSPHATASE"/>
    <property type="match status" value="1"/>
</dbReference>
<dbReference type="PIRSF" id="PIRSF004682">
    <property type="entry name" value="GmhB"/>
    <property type="match status" value="1"/>
</dbReference>
<evidence type="ECO:0000256" key="7">
    <source>
        <dbReference type="PIRNR" id="PIRNR004682"/>
    </source>
</evidence>
<feature type="binding site" evidence="10">
    <location>
        <position position="127"/>
    </location>
    <ligand>
        <name>Mg(2+)</name>
        <dbReference type="ChEBI" id="CHEBI:18420"/>
    </ligand>
</feature>
<feature type="site" description="Stabilizes the phosphoryl group" evidence="9">
    <location>
        <position position="102"/>
    </location>
</feature>
<keyword evidence="10" id="KW-0460">Magnesium</keyword>
<gene>
    <name evidence="11" type="ORF">EZE20_20330</name>
</gene>
<dbReference type="GO" id="GO:0005737">
    <property type="term" value="C:cytoplasm"/>
    <property type="evidence" value="ECO:0007669"/>
    <property type="project" value="UniProtKB-SubCell"/>
</dbReference>
<evidence type="ECO:0000256" key="9">
    <source>
        <dbReference type="PIRSR" id="PIRSR004682-3"/>
    </source>
</evidence>
<feature type="site" description="Contributes to substrate recognition" evidence="9">
    <location>
        <position position="101"/>
    </location>
</feature>
<keyword evidence="10" id="KW-0862">Zinc</keyword>
<feature type="site" description="Stabilizes the phosphoryl group" evidence="9">
    <location>
        <position position="52"/>
    </location>
</feature>
<comment type="caution">
    <text evidence="11">The sequence shown here is derived from an EMBL/GenBank/DDBJ whole genome shotgun (WGS) entry which is preliminary data.</text>
</comment>
<dbReference type="Proteomes" id="UP000295706">
    <property type="component" value="Unassembled WGS sequence"/>
</dbReference>
<comment type="cofactor">
    <cofactor evidence="10">
        <name>Zn(2+)</name>
        <dbReference type="ChEBI" id="CHEBI:29105"/>
    </cofactor>
</comment>
<proteinExistence type="inferred from homology"/>
<dbReference type="GO" id="GO:0046872">
    <property type="term" value="F:metal ion binding"/>
    <property type="evidence" value="ECO:0007669"/>
    <property type="project" value="UniProtKB-KW"/>
</dbReference>
<feature type="active site" description="Nucleophile" evidence="8">
    <location>
        <position position="11"/>
    </location>
</feature>
<dbReference type="AlphaFoldDB" id="A0A4R4K0K1"/>